<protein>
    <submittedName>
        <fullName evidence="1">Uncharacterized protein</fullName>
    </submittedName>
</protein>
<dbReference type="Proteomes" id="UP000433483">
    <property type="component" value="Unassembled WGS sequence"/>
</dbReference>
<comment type="caution">
    <text evidence="1">The sequence shown here is derived from an EMBL/GenBank/DDBJ whole genome shotgun (WGS) entry which is preliminary data.</text>
</comment>
<gene>
    <name evidence="2" type="ORF">PF001_g23026</name>
    <name evidence="1" type="ORF">PF005_g25552</name>
</gene>
<organism evidence="1 3">
    <name type="scientific">Phytophthora fragariae</name>
    <dbReference type="NCBI Taxonomy" id="53985"/>
    <lineage>
        <taxon>Eukaryota</taxon>
        <taxon>Sar</taxon>
        <taxon>Stramenopiles</taxon>
        <taxon>Oomycota</taxon>
        <taxon>Peronosporomycetes</taxon>
        <taxon>Peronosporales</taxon>
        <taxon>Peronosporaceae</taxon>
        <taxon>Phytophthora</taxon>
    </lineage>
</organism>
<name>A0A6A3W0J0_9STRA</name>
<proteinExistence type="predicted"/>
<dbReference type="OrthoDB" id="10544011at2759"/>
<evidence type="ECO:0000313" key="2">
    <source>
        <dbReference type="EMBL" id="KAE9283039.1"/>
    </source>
</evidence>
<accession>A0A6A3W0J0</accession>
<dbReference type="EMBL" id="QXGB01002777">
    <property type="protein sequence ID" value="KAE9175090.1"/>
    <property type="molecule type" value="Genomic_DNA"/>
</dbReference>
<dbReference type="EMBL" id="QXGE01002304">
    <property type="protein sequence ID" value="KAE9283039.1"/>
    <property type="molecule type" value="Genomic_DNA"/>
</dbReference>
<evidence type="ECO:0000313" key="1">
    <source>
        <dbReference type="EMBL" id="KAE9175090.1"/>
    </source>
</evidence>
<evidence type="ECO:0000313" key="4">
    <source>
        <dbReference type="Proteomes" id="UP000437068"/>
    </source>
</evidence>
<keyword evidence="3" id="KW-1185">Reference proteome</keyword>
<evidence type="ECO:0000313" key="3">
    <source>
        <dbReference type="Proteomes" id="UP000433483"/>
    </source>
</evidence>
<dbReference type="AlphaFoldDB" id="A0A6A3W0J0"/>
<dbReference type="Proteomes" id="UP000437068">
    <property type="component" value="Unassembled WGS sequence"/>
</dbReference>
<reference evidence="3 4" key="1">
    <citation type="submission" date="2018-08" db="EMBL/GenBank/DDBJ databases">
        <title>Genomic investigation of the strawberry pathogen Phytophthora fragariae indicates pathogenicity is determined by transcriptional variation in three key races.</title>
        <authorList>
            <person name="Adams T.M."/>
            <person name="Armitage A.D."/>
            <person name="Sobczyk M.K."/>
            <person name="Bates H.J."/>
            <person name="Dunwell J.M."/>
            <person name="Nellist C.F."/>
            <person name="Harrison R.J."/>
        </authorList>
    </citation>
    <scope>NUCLEOTIDE SEQUENCE [LARGE SCALE GENOMIC DNA]</scope>
    <source>
        <strain evidence="2 4">A4</strain>
        <strain evidence="1 3">NOV-27</strain>
    </source>
</reference>
<sequence>MLQEFATGLDDEPPDAQKWAHDWDPFKVAVRRETLAIIKRRRRTDRKLYKQRIRRLVKQETWLRERATGLVDTVESITDNLDALTLTDGRGGTPLREFAMR</sequence>